<reference evidence="3 4" key="1">
    <citation type="submission" date="2019-12" db="EMBL/GenBank/DDBJ databases">
        <title>Genomic-based taxomic classification of the family Erythrobacteraceae.</title>
        <authorList>
            <person name="Xu L."/>
        </authorList>
    </citation>
    <scope>NUCLEOTIDE SEQUENCE [LARGE SCALE GENOMIC DNA]</scope>
    <source>
        <strain evidence="3 4">MCCC 1K02066</strain>
    </source>
</reference>
<dbReference type="EMBL" id="WTYK01000004">
    <property type="protein sequence ID" value="MXP41650.1"/>
    <property type="molecule type" value="Genomic_DNA"/>
</dbReference>
<keyword evidence="4" id="KW-1185">Reference proteome</keyword>
<proteinExistence type="predicted"/>
<protein>
    <submittedName>
        <fullName evidence="3">Hemerythrin domain-containing protein</fullName>
    </submittedName>
</protein>
<dbReference type="AlphaFoldDB" id="A0A6I4URP4"/>
<gene>
    <name evidence="3" type="ORF">GRI75_08340</name>
</gene>
<evidence type="ECO:0000313" key="3">
    <source>
        <dbReference type="EMBL" id="MXP41650.1"/>
    </source>
</evidence>
<dbReference type="Proteomes" id="UP000469159">
    <property type="component" value="Unassembled WGS sequence"/>
</dbReference>
<dbReference type="Gene3D" id="1.20.120.520">
    <property type="entry name" value="nmb1532 protein domain like"/>
    <property type="match status" value="1"/>
</dbReference>
<dbReference type="PANTHER" id="PTHR35585">
    <property type="entry name" value="HHE DOMAIN PROTEIN (AFU_ORTHOLOGUE AFUA_4G00730)"/>
    <property type="match status" value="1"/>
</dbReference>
<name>A0A6I4URP4_9SPHN</name>
<dbReference type="InterPro" id="IPR012312">
    <property type="entry name" value="Hemerythrin-like"/>
</dbReference>
<accession>A0A6I4URP4</accession>
<organism evidence="3 4">
    <name type="scientific">Croceibacterium soli</name>
    <dbReference type="NCBI Taxonomy" id="1739690"/>
    <lineage>
        <taxon>Bacteria</taxon>
        <taxon>Pseudomonadati</taxon>
        <taxon>Pseudomonadota</taxon>
        <taxon>Alphaproteobacteria</taxon>
        <taxon>Sphingomonadales</taxon>
        <taxon>Erythrobacteraceae</taxon>
        <taxon>Croceibacterium</taxon>
    </lineage>
</organism>
<feature type="region of interest" description="Disordered" evidence="1">
    <location>
        <begin position="1"/>
        <end position="35"/>
    </location>
</feature>
<feature type="compositionally biased region" description="Low complexity" evidence="1">
    <location>
        <begin position="1"/>
        <end position="23"/>
    </location>
</feature>
<dbReference type="PANTHER" id="PTHR35585:SF1">
    <property type="entry name" value="HHE DOMAIN PROTEIN (AFU_ORTHOLOGUE AFUA_4G00730)"/>
    <property type="match status" value="1"/>
</dbReference>
<dbReference type="RefSeq" id="WP_160746503.1">
    <property type="nucleotide sequence ID" value="NZ_WTYK01000004.1"/>
</dbReference>
<dbReference type="OrthoDB" id="9793637at2"/>
<comment type="caution">
    <text evidence="3">The sequence shown here is derived from an EMBL/GenBank/DDBJ whole genome shotgun (WGS) entry which is preliminary data.</text>
</comment>
<evidence type="ECO:0000313" key="4">
    <source>
        <dbReference type="Proteomes" id="UP000469159"/>
    </source>
</evidence>
<dbReference type="Pfam" id="PF01814">
    <property type="entry name" value="Hemerythrin"/>
    <property type="match status" value="1"/>
</dbReference>
<sequence length="192" mass="20814">MSRSAKAPPKGSSSAKKAAAKPNKSSKEGKVAPRADPAADAIAILEADHREVERLFDKFEAAEGDANKRDLANAICVALKVHARLEEELFYPAAYAVLGDKSLIEEAQVEHASAKDLIAQIETGAPGEAFYDARVKVLAEYVDHHVTEEEEEIFPQCRRSKMDLDALGAIMALRKQELMAGFLVSNPILALS</sequence>
<evidence type="ECO:0000256" key="1">
    <source>
        <dbReference type="SAM" id="MobiDB-lite"/>
    </source>
</evidence>
<dbReference type="CDD" id="cd12108">
    <property type="entry name" value="Hr-like"/>
    <property type="match status" value="1"/>
</dbReference>
<evidence type="ECO:0000259" key="2">
    <source>
        <dbReference type="Pfam" id="PF01814"/>
    </source>
</evidence>
<feature type="domain" description="Hemerythrin-like" evidence="2">
    <location>
        <begin position="41"/>
        <end position="157"/>
    </location>
</feature>